<dbReference type="RefSeq" id="WP_115935100.1">
    <property type="nucleotide sequence ID" value="NZ_QRDW01000001.1"/>
</dbReference>
<sequence>MQKPKRHFQSLLLAVIFSCFMAPALASPERWQREWPQTDFSKTSVDFGEIKSGGPPKDGIPPIDHPVFKPIADVTDIEDTEPVIGLVMDGIARAYPIRILMWHEIVNDRIGEVPIAVTFCPLCNAAIVFDRRIDGMTLDFGTTGKLRNSDLVMWDRQTESWWQQFTGEAIVGTLTGKRLEVLPARLESLASFRQRTDQSAQILIPNNSRMRAYGSNPYRGYDSGYPFLYDGELPKDIDALQRVISLAGKEEAWSLALLREKGSIITSDGTVLSWQAGQNSALDHGRIAEGRDVGTVTARKDGQDVVYFVDFAFAFHAFRPDAPIHTLP</sequence>
<name>A0A3D9HX60_9PROT</name>
<protein>
    <submittedName>
        <fullName evidence="2">Uncharacterized protein DUF3179</fullName>
    </submittedName>
</protein>
<reference evidence="2 3" key="1">
    <citation type="submission" date="2018-07" db="EMBL/GenBank/DDBJ databases">
        <title>Genomic Encyclopedia of Type Strains, Phase III (KMG-III): the genomes of soil and plant-associated and newly described type strains.</title>
        <authorList>
            <person name="Whitman W."/>
        </authorList>
    </citation>
    <scope>NUCLEOTIDE SEQUENCE [LARGE SCALE GENOMIC DNA]</scope>
    <source>
        <strain evidence="2 3">CECT 8488</strain>
    </source>
</reference>
<dbReference type="EMBL" id="QRDW01000001">
    <property type="protein sequence ID" value="RED54005.1"/>
    <property type="molecule type" value="Genomic_DNA"/>
</dbReference>
<keyword evidence="1" id="KW-0732">Signal</keyword>
<organism evidence="2 3">
    <name type="scientific">Aestuariispira insulae</name>
    <dbReference type="NCBI Taxonomy" id="1461337"/>
    <lineage>
        <taxon>Bacteria</taxon>
        <taxon>Pseudomonadati</taxon>
        <taxon>Pseudomonadota</taxon>
        <taxon>Alphaproteobacteria</taxon>
        <taxon>Rhodospirillales</taxon>
        <taxon>Kiloniellaceae</taxon>
        <taxon>Aestuariispira</taxon>
    </lineage>
</organism>
<dbReference type="InterPro" id="IPR021516">
    <property type="entry name" value="DUF3179"/>
</dbReference>
<accession>A0A3D9HX60</accession>
<evidence type="ECO:0000256" key="1">
    <source>
        <dbReference type="SAM" id="SignalP"/>
    </source>
</evidence>
<dbReference type="Proteomes" id="UP000256845">
    <property type="component" value="Unassembled WGS sequence"/>
</dbReference>
<feature type="chain" id="PRO_5017723316" evidence="1">
    <location>
        <begin position="27"/>
        <end position="328"/>
    </location>
</feature>
<dbReference type="Pfam" id="PF11376">
    <property type="entry name" value="DUF3179"/>
    <property type="match status" value="1"/>
</dbReference>
<dbReference type="OrthoDB" id="9806357at2"/>
<comment type="caution">
    <text evidence="2">The sequence shown here is derived from an EMBL/GenBank/DDBJ whole genome shotgun (WGS) entry which is preliminary data.</text>
</comment>
<keyword evidence="3" id="KW-1185">Reference proteome</keyword>
<feature type="signal peptide" evidence="1">
    <location>
        <begin position="1"/>
        <end position="26"/>
    </location>
</feature>
<dbReference type="PROSITE" id="PS51257">
    <property type="entry name" value="PROKAR_LIPOPROTEIN"/>
    <property type="match status" value="1"/>
</dbReference>
<dbReference type="AlphaFoldDB" id="A0A3D9HX60"/>
<evidence type="ECO:0000313" key="3">
    <source>
        <dbReference type="Proteomes" id="UP000256845"/>
    </source>
</evidence>
<evidence type="ECO:0000313" key="2">
    <source>
        <dbReference type="EMBL" id="RED54005.1"/>
    </source>
</evidence>
<proteinExistence type="predicted"/>
<gene>
    <name evidence="2" type="ORF">DFP90_101806</name>
</gene>